<organism evidence="2 3">
    <name type="scientific">Roseinatronobacter ekhonensis</name>
    <dbReference type="NCBI Taxonomy" id="254356"/>
    <lineage>
        <taxon>Bacteria</taxon>
        <taxon>Pseudomonadati</taxon>
        <taxon>Pseudomonadota</taxon>
        <taxon>Alphaproteobacteria</taxon>
        <taxon>Rhodobacterales</taxon>
        <taxon>Paracoccaceae</taxon>
        <taxon>Roseinatronobacter</taxon>
    </lineage>
</organism>
<reference evidence="3" key="1">
    <citation type="submission" date="2018-08" db="EMBL/GenBank/DDBJ databases">
        <authorList>
            <person name="Rodrigo-Torres L."/>
            <person name="Arahal R. D."/>
            <person name="Lucena T."/>
        </authorList>
    </citation>
    <scope>NUCLEOTIDE SEQUENCE [LARGE SCALE GENOMIC DNA]</scope>
    <source>
        <strain evidence="3">CECT 7235</strain>
    </source>
</reference>
<proteinExistence type="predicted"/>
<feature type="compositionally biased region" description="Basic and acidic residues" evidence="1">
    <location>
        <begin position="85"/>
        <end position="131"/>
    </location>
</feature>
<keyword evidence="3" id="KW-1185">Reference proteome</keyword>
<dbReference type="EMBL" id="UIHC01000101">
    <property type="protein sequence ID" value="SUZ33988.1"/>
    <property type="molecule type" value="Genomic_DNA"/>
</dbReference>
<dbReference type="RefSeq" id="WP_147434276.1">
    <property type="nucleotide sequence ID" value="NZ_UIHC01000101.1"/>
</dbReference>
<evidence type="ECO:0000313" key="2">
    <source>
        <dbReference type="EMBL" id="SUZ33988.1"/>
    </source>
</evidence>
<dbReference type="Proteomes" id="UP000272908">
    <property type="component" value="Unassembled WGS sequence"/>
</dbReference>
<sequence>MSADYDGRSDGRRDAEFDTGHDFPRKPRPRFLPSLLSDRYRLAYMASYKRHYDFWLRNKEGEISRELAQNSKLISGEQVPRDQVYERGWRDGFDGKDTPPKELAHEEIRTYERGHRMGRQHREYELADQLRKQSQRQHHR</sequence>
<gene>
    <name evidence="2" type="ORF">ROE7235_03769</name>
</gene>
<feature type="region of interest" description="Disordered" evidence="1">
    <location>
        <begin position="85"/>
        <end position="140"/>
    </location>
</feature>
<evidence type="ECO:0000256" key="1">
    <source>
        <dbReference type="SAM" id="MobiDB-lite"/>
    </source>
</evidence>
<feature type="compositionally biased region" description="Basic and acidic residues" evidence="1">
    <location>
        <begin position="1"/>
        <end position="25"/>
    </location>
</feature>
<dbReference type="AlphaFoldDB" id="A0A3B0MKB7"/>
<evidence type="ECO:0008006" key="4">
    <source>
        <dbReference type="Google" id="ProtNLM"/>
    </source>
</evidence>
<evidence type="ECO:0000313" key="3">
    <source>
        <dbReference type="Proteomes" id="UP000272908"/>
    </source>
</evidence>
<feature type="region of interest" description="Disordered" evidence="1">
    <location>
        <begin position="1"/>
        <end position="31"/>
    </location>
</feature>
<accession>A0A3B0MKB7</accession>
<protein>
    <recommendedName>
        <fullName evidence="4">Ribosome modulation factor</fullName>
    </recommendedName>
</protein>
<name>A0A3B0MKB7_9RHOB</name>